<feature type="non-terminal residue" evidence="1">
    <location>
        <position position="1"/>
    </location>
</feature>
<comment type="caution">
    <text evidence="1">The sequence shown here is derived from an EMBL/GenBank/DDBJ whole genome shotgun (WGS) entry which is preliminary data.</text>
</comment>
<name>A0AAD5GKD7_AMBAR</name>
<feature type="non-terminal residue" evidence="1">
    <location>
        <position position="91"/>
    </location>
</feature>
<keyword evidence="2" id="KW-1185">Reference proteome</keyword>
<proteinExistence type="predicted"/>
<protein>
    <submittedName>
        <fullName evidence="1">Uncharacterized protein</fullName>
    </submittedName>
</protein>
<dbReference type="AlphaFoldDB" id="A0AAD5GKD7"/>
<evidence type="ECO:0000313" key="2">
    <source>
        <dbReference type="Proteomes" id="UP001206925"/>
    </source>
</evidence>
<gene>
    <name evidence="1" type="ORF">M8C21_027871</name>
</gene>
<dbReference type="EMBL" id="JAMZMK010007882">
    <property type="protein sequence ID" value="KAI7742858.1"/>
    <property type="molecule type" value="Genomic_DNA"/>
</dbReference>
<sequence>RSKNVFVLSYVIADPRKIEEDDNRDHIFYTIVQMEYGKCLVGSLHWEPRQLCHFSFRTKHSDMVKKVLNQMTQPKGNKFFQANKKEYTTAL</sequence>
<dbReference type="Proteomes" id="UP001206925">
    <property type="component" value="Unassembled WGS sequence"/>
</dbReference>
<evidence type="ECO:0000313" key="1">
    <source>
        <dbReference type="EMBL" id="KAI7742858.1"/>
    </source>
</evidence>
<organism evidence="1 2">
    <name type="scientific">Ambrosia artemisiifolia</name>
    <name type="common">Common ragweed</name>
    <dbReference type="NCBI Taxonomy" id="4212"/>
    <lineage>
        <taxon>Eukaryota</taxon>
        <taxon>Viridiplantae</taxon>
        <taxon>Streptophyta</taxon>
        <taxon>Embryophyta</taxon>
        <taxon>Tracheophyta</taxon>
        <taxon>Spermatophyta</taxon>
        <taxon>Magnoliopsida</taxon>
        <taxon>eudicotyledons</taxon>
        <taxon>Gunneridae</taxon>
        <taxon>Pentapetalae</taxon>
        <taxon>asterids</taxon>
        <taxon>campanulids</taxon>
        <taxon>Asterales</taxon>
        <taxon>Asteraceae</taxon>
        <taxon>Asteroideae</taxon>
        <taxon>Heliantheae alliance</taxon>
        <taxon>Heliantheae</taxon>
        <taxon>Ambrosia</taxon>
    </lineage>
</organism>
<reference evidence="1" key="1">
    <citation type="submission" date="2022-06" db="EMBL/GenBank/DDBJ databases">
        <title>Uncovering the hologenomic basis of an extraordinary plant invasion.</title>
        <authorList>
            <person name="Bieker V.C."/>
            <person name="Martin M.D."/>
            <person name="Gilbert T."/>
            <person name="Hodgins K."/>
            <person name="Battlay P."/>
            <person name="Petersen B."/>
            <person name="Wilson J."/>
        </authorList>
    </citation>
    <scope>NUCLEOTIDE SEQUENCE</scope>
    <source>
        <strain evidence="1">AA19_3_7</strain>
        <tissue evidence="1">Leaf</tissue>
    </source>
</reference>
<accession>A0AAD5GKD7</accession>